<dbReference type="SUPFAM" id="SSF69572">
    <property type="entry name" value="Activating enzymes of the ubiquitin-like proteins"/>
    <property type="match status" value="1"/>
</dbReference>
<dbReference type="Proteomes" id="UP000078348">
    <property type="component" value="Unassembled WGS sequence"/>
</dbReference>
<evidence type="ECO:0000313" key="12">
    <source>
        <dbReference type="EMBL" id="OAO16336.1"/>
    </source>
</evidence>
<dbReference type="PANTHER" id="PTHR10953">
    <property type="entry name" value="UBIQUITIN-ACTIVATING ENZYME E1"/>
    <property type="match status" value="1"/>
</dbReference>
<evidence type="ECO:0000256" key="4">
    <source>
        <dbReference type="ARBA" id="ARBA00005673"/>
    </source>
</evidence>
<feature type="domain" description="THIF-type NAD/FAD binding fold" evidence="9">
    <location>
        <begin position="12"/>
        <end position="155"/>
    </location>
</feature>
<dbReference type="STRING" id="478820.A0A196SJ45"/>
<evidence type="ECO:0000256" key="2">
    <source>
        <dbReference type="ARBA" id="ARBA00004718"/>
    </source>
</evidence>
<evidence type="ECO:0000259" key="11">
    <source>
        <dbReference type="Pfam" id="PF16191"/>
    </source>
</evidence>
<keyword evidence="6" id="KW-0833">Ubl conjugation pathway</keyword>
<comment type="pathway">
    <text evidence="3">Protein modification; protein ubiquitination.</text>
</comment>
<keyword evidence="5" id="KW-0436">Ligase</keyword>
<dbReference type="EMBL" id="LXWW01000086">
    <property type="protein sequence ID" value="OAO16336.1"/>
    <property type="molecule type" value="Genomic_DNA"/>
</dbReference>
<evidence type="ECO:0000256" key="6">
    <source>
        <dbReference type="ARBA" id="ARBA00022786"/>
    </source>
</evidence>
<dbReference type="Gene3D" id="2.40.30.180">
    <property type="entry name" value="Ubiquitin-activating enzyme E1, FCCH domain"/>
    <property type="match status" value="1"/>
</dbReference>
<feature type="domain" description="Ubiquitin-activating enzyme E1 four-helix bundle" evidence="11">
    <location>
        <begin position="253"/>
        <end position="313"/>
    </location>
</feature>
<dbReference type="Pfam" id="PF16190">
    <property type="entry name" value="E1_FCCH"/>
    <property type="match status" value="1"/>
</dbReference>
<dbReference type="FunFam" id="3.50.50.80:FF:000001">
    <property type="entry name" value="ubiquitin-like modifier-activating enzyme 1"/>
    <property type="match status" value="1"/>
</dbReference>
<dbReference type="InterPro" id="IPR042302">
    <property type="entry name" value="E1_FCCH_sf"/>
</dbReference>
<dbReference type="Pfam" id="PF16191">
    <property type="entry name" value="E1_4HB"/>
    <property type="match status" value="1"/>
</dbReference>
<dbReference type="OrthoDB" id="10252231at2759"/>
<dbReference type="InterPro" id="IPR042449">
    <property type="entry name" value="Ub-E1_IAD_1"/>
</dbReference>
<dbReference type="GO" id="GO:0016925">
    <property type="term" value="P:protein sumoylation"/>
    <property type="evidence" value="ECO:0007669"/>
    <property type="project" value="TreeGrafter"/>
</dbReference>
<evidence type="ECO:0000256" key="1">
    <source>
        <dbReference type="ARBA" id="ARBA00004123"/>
    </source>
</evidence>
<evidence type="ECO:0000256" key="3">
    <source>
        <dbReference type="ARBA" id="ARBA00004906"/>
    </source>
</evidence>
<evidence type="ECO:0000256" key="7">
    <source>
        <dbReference type="ARBA" id="ARBA00023242"/>
    </source>
</evidence>
<evidence type="ECO:0000259" key="9">
    <source>
        <dbReference type="Pfam" id="PF00899"/>
    </source>
</evidence>
<feature type="non-terminal residue" evidence="12">
    <location>
        <position position="314"/>
    </location>
</feature>
<protein>
    <recommendedName>
        <fullName evidence="8">Ubiquitin-like 1-activating enzyme E1A</fullName>
    </recommendedName>
</protein>
<evidence type="ECO:0000259" key="10">
    <source>
        <dbReference type="Pfam" id="PF16190"/>
    </source>
</evidence>
<reference evidence="12 13" key="1">
    <citation type="submission" date="2016-05" db="EMBL/GenBank/DDBJ databases">
        <title>Nuclear genome of Blastocystis sp. subtype 1 NandII.</title>
        <authorList>
            <person name="Gentekaki E."/>
            <person name="Curtis B."/>
            <person name="Stairs C."/>
            <person name="Eme L."/>
            <person name="Herman E."/>
            <person name="Klimes V."/>
            <person name="Arias M.C."/>
            <person name="Elias M."/>
            <person name="Hilliou F."/>
            <person name="Klute M."/>
            <person name="Malik S.-B."/>
            <person name="Pightling A."/>
            <person name="Rachubinski R."/>
            <person name="Salas D."/>
            <person name="Schlacht A."/>
            <person name="Suga H."/>
            <person name="Archibald J."/>
            <person name="Ball S.G."/>
            <person name="Clark G."/>
            <person name="Dacks J."/>
            <person name="Van Der Giezen M."/>
            <person name="Tsaousis A."/>
            <person name="Roger A."/>
        </authorList>
    </citation>
    <scope>NUCLEOTIDE SEQUENCE [LARGE SCALE GENOMIC DNA]</scope>
    <source>
        <strain evidence="13">ATCC 50177 / NandII</strain>
    </source>
</reference>
<dbReference type="Gene3D" id="3.50.50.80">
    <property type="entry name" value="Ubiquitin-activating enzyme E1, inactive adenylation domain, subdomain 1"/>
    <property type="match status" value="1"/>
</dbReference>
<dbReference type="GO" id="GO:0019948">
    <property type="term" value="F:SUMO activating enzyme activity"/>
    <property type="evidence" value="ECO:0007669"/>
    <property type="project" value="TreeGrafter"/>
</dbReference>
<dbReference type="InterPro" id="IPR032418">
    <property type="entry name" value="E1_FCCH"/>
</dbReference>
<dbReference type="PRINTS" id="PR01849">
    <property type="entry name" value="UBIQUITINACT"/>
</dbReference>
<name>A0A196SJ45_BLAHN</name>
<sequence length="314" mass="34844">MAEVTAIDESLYSRQLYVLGEEAMKKMTSSSALIVGMKGLGVEIAKNIILAGVKSIAIHDNEPASIKDMSSNFYISECDIGKPRAEVCLPKLRELNPYVSVTRREEELTEEYVKTFRVVVVTNLMNKDQETLNAICHKNHICFISANTFGLATRIFCDFGDSFTVSDIDDSEPGTVLVGDISNDKEGLVTISEDRHPFQEGDFVTFSDIRGMTELNGCAPRRIHVLGNQQFTIGDTSSFSPYESFGWCTQVKQPKTLHFRPLAECNRNPGEMLITDFGKLDHAIHLHIATLALDAFVAKTGRVPRPWDEADATA</sequence>
<comment type="pathway">
    <text evidence="2">Protein modification; protein sumoylation.</text>
</comment>
<comment type="caution">
    <text evidence="12">The sequence shown here is derived from an EMBL/GenBank/DDBJ whole genome shotgun (WGS) entry which is preliminary data.</text>
</comment>
<comment type="similarity">
    <text evidence="4">Belongs to the ubiquitin-activating E1 family.</text>
</comment>
<dbReference type="Gene3D" id="3.40.50.12550">
    <property type="entry name" value="Ubiquitin-activating enzyme E1, inactive adenylation domain, subdomain 2"/>
    <property type="match status" value="1"/>
</dbReference>
<accession>A0A196SJ45</accession>
<comment type="subcellular location">
    <subcellularLocation>
        <location evidence="1">Nucleus</location>
    </subcellularLocation>
</comment>
<dbReference type="FunFam" id="2.40.30.180:FF:000001">
    <property type="entry name" value="ubiquitin-like modifier-activating enzyme 1"/>
    <property type="match status" value="1"/>
</dbReference>
<keyword evidence="7" id="KW-0539">Nucleus</keyword>
<dbReference type="InterPro" id="IPR045886">
    <property type="entry name" value="ThiF/MoeB/HesA"/>
</dbReference>
<dbReference type="InterPro" id="IPR035985">
    <property type="entry name" value="Ubiquitin-activating_enz"/>
</dbReference>
<organism evidence="12 13">
    <name type="scientific">Blastocystis sp. subtype 1 (strain ATCC 50177 / NandII)</name>
    <dbReference type="NCBI Taxonomy" id="478820"/>
    <lineage>
        <taxon>Eukaryota</taxon>
        <taxon>Sar</taxon>
        <taxon>Stramenopiles</taxon>
        <taxon>Bigyra</taxon>
        <taxon>Opalozoa</taxon>
        <taxon>Opalinata</taxon>
        <taxon>Blastocystidae</taxon>
        <taxon>Blastocystis</taxon>
    </lineage>
</organism>
<dbReference type="InterPro" id="IPR000011">
    <property type="entry name" value="UBQ/SUMO-activ_enz_E1-like"/>
</dbReference>
<dbReference type="AlphaFoldDB" id="A0A196SJ45"/>
<dbReference type="Pfam" id="PF00899">
    <property type="entry name" value="ThiF"/>
    <property type="match status" value="1"/>
</dbReference>
<evidence type="ECO:0000256" key="5">
    <source>
        <dbReference type="ARBA" id="ARBA00022598"/>
    </source>
</evidence>
<dbReference type="GO" id="GO:0031510">
    <property type="term" value="C:SUMO activating enzyme complex"/>
    <property type="evidence" value="ECO:0007669"/>
    <property type="project" value="TreeGrafter"/>
</dbReference>
<dbReference type="InterPro" id="IPR000594">
    <property type="entry name" value="ThiF_NAD_FAD-bd"/>
</dbReference>
<evidence type="ECO:0000313" key="13">
    <source>
        <dbReference type="Proteomes" id="UP000078348"/>
    </source>
</evidence>
<evidence type="ECO:0000256" key="8">
    <source>
        <dbReference type="ARBA" id="ARBA00044354"/>
    </source>
</evidence>
<feature type="domain" description="Ubiquitin-activating enzyme E1 FCCH" evidence="10">
    <location>
        <begin position="184"/>
        <end position="252"/>
    </location>
</feature>
<dbReference type="GO" id="GO:0005737">
    <property type="term" value="C:cytoplasm"/>
    <property type="evidence" value="ECO:0007669"/>
    <property type="project" value="TreeGrafter"/>
</dbReference>
<proteinExistence type="inferred from homology"/>
<keyword evidence="13" id="KW-1185">Reference proteome</keyword>
<gene>
    <name evidence="12" type="ORF">AV274_1927</name>
</gene>
<dbReference type="InterPro" id="IPR032420">
    <property type="entry name" value="E1_4HB"/>
</dbReference>
<dbReference type="PANTHER" id="PTHR10953:SF162">
    <property type="entry name" value="SUMO-ACTIVATING ENZYME SUBUNIT 1"/>
    <property type="match status" value="1"/>
</dbReference>